<reference evidence="3 4" key="1">
    <citation type="submission" date="2014-05" db="EMBL/GenBank/DDBJ databases">
        <authorList>
            <person name="Sibley D."/>
            <person name="Venepally P."/>
            <person name="Karamycheva S."/>
            <person name="Hadjithomas M."/>
            <person name="Khan A."/>
            <person name="Brunk B."/>
            <person name="Roos D."/>
            <person name="Caler E."/>
            <person name="Lorenzi H."/>
        </authorList>
    </citation>
    <scope>NUCLEOTIDE SEQUENCE [LARGE SCALE GENOMIC DNA]</scope>
    <source>
        <strain evidence="3 4">RUB</strain>
    </source>
</reference>
<comment type="caution">
    <text evidence="3">The sequence shown here is derived from an EMBL/GenBank/DDBJ whole genome shotgun (WGS) entry which is preliminary data.</text>
</comment>
<dbReference type="GO" id="GO:0007018">
    <property type="term" value="P:microtubule-based movement"/>
    <property type="evidence" value="ECO:0007669"/>
    <property type="project" value="InterPro"/>
</dbReference>
<feature type="non-terminal residue" evidence="3">
    <location>
        <position position="825"/>
    </location>
</feature>
<evidence type="ECO:0000256" key="2">
    <source>
        <dbReference type="SAM" id="MobiDB-lite"/>
    </source>
</evidence>
<dbReference type="VEuPathDB" id="ToxoDB:TGRUB_273478A"/>
<organism evidence="3 4">
    <name type="scientific">Toxoplasma gondii RUB</name>
    <dbReference type="NCBI Taxonomy" id="935652"/>
    <lineage>
        <taxon>Eukaryota</taxon>
        <taxon>Sar</taxon>
        <taxon>Alveolata</taxon>
        <taxon>Apicomplexa</taxon>
        <taxon>Conoidasida</taxon>
        <taxon>Coccidia</taxon>
        <taxon>Eucoccidiorida</taxon>
        <taxon>Eimeriorina</taxon>
        <taxon>Sarcocystidae</taxon>
        <taxon>Toxoplasma</taxon>
    </lineage>
</organism>
<gene>
    <name evidence="3" type="ORF">TGRUB_273478A</name>
</gene>
<sequence>MEERRASSTNHSECPSAAAIEYNKPLFLFLDGPLKLSLEDFDDPDLYADPSPQEWVRRCASRRNKEALCRLGHSASNEASAHSCISATHSRRGSVNGKLDDNNDGRNTSGDDRAPRSGSEGGSDTLSVRNGAPHETDENLPKRVVGLSDSVSIMERHTSDAVCEHLQIDERCSKDADVLHFLDGDWRMTPCWVTDYFKDEKKFKVRLKVDGTEKTVHRLAIRFVGEDPVKCQERAERCRRRRDQMRLRQSLINLIHGLQDCEFPPLGTHAKQRLLKRILLKGRGCLRKLDHGYVRDLFREMEDLHMFAMKFAAVRHKTLTLNGTPYAFLTPEKLQSRFGSLFVPLLPSAMKEKGCEPVSGMQTLSRTRALLRRSPHFKKGITKAFKLAQFIQHQQDHCADVQDVLEEHWREYIYNETMATLGALEGEYHFYVDDMEKYLRSDLRKILRKIDIILSHHMMEFVRTSIADWKHFFLSFVADETQRPPDPLLILDVRATENEKELLPFLQLPNPPLYEISATYEPLNETREAVQSVLRTCLGKAENYIALFNKFAYLSSDVAEGAKNAHVDFDPSDLPSVRERLEKYHTAMFEIETVCPTEVKLQMIVLDCSHVKETLSAKAEKLWKAECERVSKFIEDEIAAVVREWNDLHDRVLTIPTTEEELGSLKNLIATINELSDPLTSRTRFIHEAIDLLASVNFAINKTVHEEAYRAFSWPLQIKFDLVETGGILEKGRLRFEEKLEADKAELEKDLSQLEQEVDFVRNEMGDTEQAMEYYKRIVQLQEQLTAAKNRTEAFKKAETLFGLEEPSDYSRVDDLYAAFEPFRK</sequence>
<keyword evidence="1" id="KW-0175">Coiled coil</keyword>
<evidence type="ECO:0000313" key="4">
    <source>
        <dbReference type="Proteomes" id="UP000028834"/>
    </source>
</evidence>
<dbReference type="GO" id="GO:0045505">
    <property type="term" value="F:dynein intermediate chain binding"/>
    <property type="evidence" value="ECO:0007669"/>
    <property type="project" value="InterPro"/>
</dbReference>
<evidence type="ECO:0000256" key="1">
    <source>
        <dbReference type="SAM" id="Coils"/>
    </source>
</evidence>
<dbReference type="GO" id="GO:0051959">
    <property type="term" value="F:dynein light intermediate chain binding"/>
    <property type="evidence" value="ECO:0007669"/>
    <property type="project" value="InterPro"/>
</dbReference>
<proteinExistence type="predicted"/>
<dbReference type="Proteomes" id="UP000028834">
    <property type="component" value="Unassembled WGS sequence"/>
</dbReference>
<dbReference type="InterPro" id="IPR026983">
    <property type="entry name" value="DHC"/>
</dbReference>
<feature type="compositionally biased region" description="Basic and acidic residues" evidence="2">
    <location>
        <begin position="132"/>
        <end position="141"/>
    </location>
</feature>
<accession>A0A086M567</accession>
<feature type="coiled-coil region" evidence="1">
    <location>
        <begin position="737"/>
        <end position="798"/>
    </location>
</feature>
<dbReference type="AlphaFoldDB" id="A0A086M567"/>
<evidence type="ECO:0000313" key="3">
    <source>
        <dbReference type="EMBL" id="KFG64035.1"/>
    </source>
</evidence>
<name>A0A086M567_TOXGO</name>
<dbReference type="PANTHER" id="PTHR45703">
    <property type="entry name" value="DYNEIN HEAVY CHAIN"/>
    <property type="match status" value="1"/>
</dbReference>
<dbReference type="GO" id="GO:0030286">
    <property type="term" value="C:dynein complex"/>
    <property type="evidence" value="ECO:0007669"/>
    <property type="project" value="InterPro"/>
</dbReference>
<dbReference type="EMBL" id="AFYV02000772">
    <property type="protein sequence ID" value="KFG64035.1"/>
    <property type="molecule type" value="Genomic_DNA"/>
</dbReference>
<feature type="compositionally biased region" description="Basic and acidic residues" evidence="2">
    <location>
        <begin position="98"/>
        <end position="115"/>
    </location>
</feature>
<feature type="region of interest" description="Disordered" evidence="2">
    <location>
        <begin position="87"/>
        <end position="143"/>
    </location>
</feature>
<protein>
    <submittedName>
        <fullName evidence="3">Dynein heavy chain, n-terminal region 2 protein</fullName>
    </submittedName>
</protein>